<reference evidence="1" key="1">
    <citation type="submission" date="2018-02" db="EMBL/GenBank/DDBJ databases">
        <title>The genomes of Aspergillus section Nigri reveals drivers in fungal speciation.</title>
        <authorList>
            <consortium name="DOE Joint Genome Institute"/>
            <person name="Vesth T.C."/>
            <person name="Nybo J."/>
            <person name="Theobald S."/>
            <person name="Brandl J."/>
            <person name="Frisvad J.C."/>
            <person name="Nielsen K.F."/>
            <person name="Lyhne E.K."/>
            <person name="Kogle M.E."/>
            <person name="Kuo A."/>
            <person name="Riley R."/>
            <person name="Clum A."/>
            <person name="Nolan M."/>
            <person name="Lipzen A."/>
            <person name="Salamov A."/>
            <person name="Henrissat B."/>
            <person name="Wiebenga A."/>
            <person name="De vries R.P."/>
            <person name="Grigoriev I.V."/>
            <person name="Mortensen U.H."/>
            <person name="Andersen M.R."/>
            <person name="Baker S.E."/>
        </authorList>
    </citation>
    <scope>NUCLEOTIDE SEQUENCE</scope>
    <source>
        <strain evidence="1">CBS 121060</strain>
    </source>
</reference>
<organism evidence="1 2">
    <name type="scientific">Aspergillus aculeatinus CBS 121060</name>
    <dbReference type="NCBI Taxonomy" id="1448322"/>
    <lineage>
        <taxon>Eukaryota</taxon>
        <taxon>Fungi</taxon>
        <taxon>Dikarya</taxon>
        <taxon>Ascomycota</taxon>
        <taxon>Pezizomycotina</taxon>
        <taxon>Eurotiomycetes</taxon>
        <taxon>Eurotiomycetidae</taxon>
        <taxon>Eurotiales</taxon>
        <taxon>Aspergillaceae</taxon>
        <taxon>Aspergillus</taxon>
        <taxon>Aspergillus subgen. Circumdati</taxon>
    </lineage>
</organism>
<protein>
    <submittedName>
        <fullName evidence="1">Sure-like protein</fullName>
    </submittedName>
</protein>
<accession>A0ACD1GYP5</accession>
<dbReference type="Proteomes" id="UP000249661">
    <property type="component" value="Unassembled WGS sequence"/>
</dbReference>
<dbReference type="EMBL" id="KZ824983">
    <property type="protein sequence ID" value="RAH66402.1"/>
    <property type="molecule type" value="Genomic_DNA"/>
</dbReference>
<proteinExistence type="predicted"/>
<sequence length="212" mass="23368">MHRHCGLPNQQCCWIGKAHFVGEVHWNSTPAGCLQIRLHHYRPYQQEGKPIPIDLVVSGPNLGANAAALFLLSSGTIGGAMVAVLCGKRSIALSFEPATKDNIYNRGQIADASRHAVRLIEHLYHSCDDGVEFYSVNIPLRSVPSGDRKVVYTRIRPNRWLAASPFQVLSLSGDTTRRSADSPLLLRWAPDLSDSHGSMDRTSDTDDGWAVR</sequence>
<keyword evidence="2" id="KW-1185">Reference proteome</keyword>
<gene>
    <name evidence="1" type="ORF">BO66DRAFT_414441</name>
</gene>
<evidence type="ECO:0000313" key="2">
    <source>
        <dbReference type="Proteomes" id="UP000249661"/>
    </source>
</evidence>
<evidence type="ECO:0000313" key="1">
    <source>
        <dbReference type="EMBL" id="RAH66402.1"/>
    </source>
</evidence>
<name>A0ACD1GYP5_9EURO</name>